<dbReference type="Gene3D" id="3.40.710.10">
    <property type="entry name" value="DD-peptidase/beta-lactamase superfamily"/>
    <property type="match status" value="1"/>
</dbReference>
<dbReference type="SUPFAM" id="SSF56601">
    <property type="entry name" value="beta-lactamase/transpeptidase-like"/>
    <property type="match status" value="1"/>
</dbReference>
<dbReference type="Pfam" id="PF00905">
    <property type="entry name" value="Transpeptidase"/>
    <property type="match status" value="1"/>
</dbReference>
<evidence type="ECO:0000256" key="3">
    <source>
        <dbReference type="ARBA" id="ARBA00022676"/>
    </source>
</evidence>
<dbReference type="InterPro" id="IPR001264">
    <property type="entry name" value="Glyco_trans_51"/>
</dbReference>
<dbReference type="NCBIfam" id="TIGR02074">
    <property type="entry name" value="PBP_1a_fam"/>
    <property type="match status" value="1"/>
</dbReference>
<gene>
    <name evidence="12" type="ORF">ACFSFY_08880</name>
</gene>
<keyword evidence="2" id="KW-0645">Protease</keyword>
<dbReference type="SUPFAM" id="SSF53955">
    <property type="entry name" value="Lysozyme-like"/>
    <property type="match status" value="1"/>
</dbReference>
<dbReference type="InterPro" id="IPR003961">
    <property type="entry name" value="FN3_dom"/>
</dbReference>
<dbReference type="InterPro" id="IPR023346">
    <property type="entry name" value="Lysozyme-like_dom_sf"/>
</dbReference>
<feature type="compositionally biased region" description="Acidic residues" evidence="9">
    <location>
        <begin position="774"/>
        <end position="805"/>
    </location>
</feature>
<dbReference type="InterPro" id="IPR012338">
    <property type="entry name" value="Beta-lactam/transpept-like"/>
</dbReference>
<dbReference type="Gene3D" id="2.60.40.10">
    <property type="entry name" value="Immunoglobulins"/>
    <property type="match status" value="1"/>
</dbReference>
<comment type="catalytic activity">
    <reaction evidence="8">
        <text>[GlcNAc-(1-&gt;4)-Mur2Ac(oyl-L-Ala-gamma-D-Glu-L-Lys-D-Ala-D-Ala)](n)-di-trans,octa-cis-undecaprenyl diphosphate + beta-D-GlcNAc-(1-&gt;4)-Mur2Ac(oyl-L-Ala-gamma-D-Glu-L-Lys-D-Ala-D-Ala)-di-trans,octa-cis-undecaprenyl diphosphate = [GlcNAc-(1-&gt;4)-Mur2Ac(oyl-L-Ala-gamma-D-Glu-L-Lys-D-Ala-D-Ala)](n+1)-di-trans,octa-cis-undecaprenyl diphosphate + di-trans,octa-cis-undecaprenyl diphosphate + H(+)</text>
        <dbReference type="Rhea" id="RHEA:23708"/>
        <dbReference type="Rhea" id="RHEA-COMP:9602"/>
        <dbReference type="Rhea" id="RHEA-COMP:9603"/>
        <dbReference type="ChEBI" id="CHEBI:15378"/>
        <dbReference type="ChEBI" id="CHEBI:58405"/>
        <dbReference type="ChEBI" id="CHEBI:60033"/>
        <dbReference type="ChEBI" id="CHEBI:78435"/>
        <dbReference type="EC" id="2.4.99.28"/>
    </reaction>
</comment>
<feature type="transmembrane region" description="Helical" evidence="10">
    <location>
        <begin position="35"/>
        <end position="58"/>
    </location>
</feature>
<dbReference type="Pfam" id="PF00912">
    <property type="entry name" value="Transgly"/>
    <property type="match status" value="1"/>
</dbReference>
<dbReference type="PROSITE" id="PS50853">
    <property type="entry name" value="FN3"/>
    <property type="match status" value="1"/>
</dbReference>
<dbReference type="Proteomes" id="UP001597218">
    <property type="component" value="Unassembled WGS sequence"/>
</dbReference>
<proteinExistence type="predicted"/>
<dbReference type="SUPFAM" id="SSF49265">
    <property type="entry name" value="Fibronectin type III"/>
    <property type="match status" value="1"/>
</dbReference>
<evidence type="ECO:0000256" key="9">
    <source>
        <dbReference type="SAM" id="MobiDB-lite"/>
    </source>
</evidence>
<evidence type="ECO:0000256" key="8">
    <source>
        <dbReference type="ARBA" id="ARBA00049902"/>
    </source>
</evidence>
<comment type="caution">
    <text evidence="12">The sequence shown here is derived from an EMBL/GenBank/DDBJ whole genome shotgun (WGS) entry which is preliminary data.</text>
</comment>
<keyword evidence="4" id="KW-0808">Transferase</keyword>
<evidence type="ECO:0000313" key="13">
    <source>
        <dbReference type="Proteomes" id="UP001597218"/>
    </source>
</evidence>
<evidence type="ECO:0000256" key="6">
    <source>
        <dbReference type="ARBA" id="ARBA00023268"/>
    </source>
</evidence>
<dbReference type="PANTHER" id="PTHR32282">
    <property type="entry name" value="BINDING PROTEIN TRANSPEPTIDASE, PUTATIVE-RELATED"/>
    <property type="match status" value="1"/>
</dbReference>
<evidence type="ECO:0000313" key="12">
    <source>
        <dbReference type="EMBL" id="MFD1928172.1"/>
    </source>
</evidence>
<protein>
    <submittedName>
        <fullName evidence="12">PBP1A family penicillin-binding protein</fullName>
    </submittedName>
</protein>
<feature type="region of interest" description="Disordered" evidence="9">
    <location>
        <begin position="761"/>
        <end position="849"/>
    </location>
</feature>
<keyword evidence="6" id="KW-0511">Multifunctional enzyme</keyword>
<dbReference type="EMBL" id="JBHUGI010000024">
    <property type="protein sequence ID" value="MFD1928172.1"/>
    <property type="molecule type" value="Genomic_DNA"/>
</dbReference>
<name>A0ABW4SF95_9BACL</name>
<evidence type="ECO:0000256" key="1">
    <source>
        <dbReference type="ARBA" id="ARBA00022645"/>
    </source>
</evidence>
<evidence type="ECO:0000256" key="4">
    <source>
        <dbReference type="ARBA" id="ARBA00022679"/>
    </source>
</evidence>
<evidence type="ECO:0000259" key="11">
    <source>
        <dbReference type="PROSITE" id="PS50853"/>
    </source>
</evidence>
<dbReference type="CDD" id="cd00063">
    <property type="entry name" value="FN3"/>
    <property type="match status" value="1"/>
</dbReference>
<comment type="catalytic activity">
    <reaction evidence="7">
        <text>Preferential cleavage: (Ac)2-L-Lys-D-Ala-|-D-Ala. Also transpeptidation of peptidyl-alanyl moieties that are N-acyl substituents of D-alanine.</text>
        <dbReference type="EC" id="3.4.16.4"/>
    </reaction>
</comment>
<dbReference type="InterPro" id="IPR036950">
    <property type="entry name" value="PBP_transglycosylase"/>
</dbReference>
<accession>A0ABW4SF95</accession>
<dbReference type="InterPro" id="IPR013783">
    <property type="entry name" value="Ig-like_fold"/>
</dbReference>
<sequence length="849" mass="94223">MSDTIKSRTELRKSKEANRKQKKKPVKGKSIIKRIFFILLFVGLAGLIGGGGLFAFYASTAPKLDEELLKVPLSSEFLDINGDVFYKSGTEKREFVPYDQIPDTVREAILATEDVRFFKHNGMDFYRLGGAVLANFKSGFGSQGASTITQQVIKNSFLQDDKTLKRKAQEAWLAFQLENKYEKEEIFEMYFNKILMSGSTYGIGTASKHFFGKELKELELNEIAMLAGMPQSPNGYNPFRNPERAETRRNIVLGLMVQHKKITKEEMEAAKAIPVTASLIPEAERQANDNTKYPAYLDIVRDELEAAGLLDILSDGVKIQTSLDPDAQIAVENAIRSDVYKNDKMQAGMTVLNTKTGEIIAVGGGRNFSTGFWNFAIDEKRQTGSSIKPILDYGPAIEYLNWSTGQTVVDEPYNYIGLDDKPVNNIDNKFQGPMTIREALYKSRNIPAVKTFEEVGRAKAFGFAEKLGLKYTNDYPSNALGGADEFSTVQMAGAYAAFGNNGVYTKPHTIKQITYRDGKTVKNMAPDAEVAMKDSTAYMITDILRDVLRQGGTGTRAAIPGLDVAGKTGTSSDAKDSWFAGYTSNYTIATWAGYQDRTPMETYEGERFVPQDLFKQVMSSISNGKETAKFQQPPSVESATIVYRSNPLMLASNSTPQNMKRTELFVKGSLPELVAKELELDAPNNLTADYNEEEQSVSLNWSHTGADFNIIDGDIQFIVYASVNGGERQEMTRTTDFSTLFNGVELGVTYTFSVVATVDGLESSPTSVELRIEEPEEVEEEIIEEEIPEEEIEDEEDLEEVDPEENNNNNNNNNNGSNENNENNGNNNNNDNNDPNDGSVNDSTEDGQP</sequence>
<dbReference type="InterPro" id="IPR036116">
    <property type="entry name" value="FN3_sf"/>
</dbReference>
<keyword evidence="3" id="KW-0328">Glycosyltransferase</keyword>
<keyword evidence="10" id="KW-0472">Membrane</keyword>
<evidence type="ECO:0000256" key="10">
    <source>
        <dbReference type="SAM" id="Phobius"/>
    </source>
</evidence>
<dbReference type="InterPro" id="IPR050396">
    <property type="entry name" value="Glycosyltr_51/Transpeptidase"/>
</dbReference>
<keyword evidence="1" id="KW-0121">Carboxypeptidase</keyword>
<keyword evidence="10" id="KW-1133">Transmembrane helix</keyword>
<keyword evidence="13" id="KW-1185">Reference proteome</keyword>
<feature type="compositionally biased region" description="Low complexity" evidence="9">
    <location>
        <begin position="806"/>
        <end position="842"/>
    </location>
</feature>
<feature type="domain" description="Fibronectin type-III" evidence="11">
    <location>
        <begin position="682"/>
        <end position="777"/>
    </location>
</feature>
<feature type="region of interest" description="Disordered" evidence="9">
    <location>
        <begin position="1"/>
        <end position="25"/>
    </location>
</feature>
<organism evidence="12 13">
    <name type="scientific">Sporosarcina siberiensis</name>
    <dbReference type="NCBI Taxonomy" id="1365606"/>
    <lineage>
        <taxon>Bacteria</taxon>
        <taxon>Bacillati</taxon>
        <taxon>Bacillota</taxon>
        <taxon>Bacilli</taxon>
        <taxon>Bacillales</taxon>
        <taxon>Caryophanaceae</taxon>
        <taxon>Sporosarcina</taxon>
    </lineage>
</organism>
<dbReference type="PANTHER" id="PTHR32282:SF29">
    <property type="entry name" value="PENICILLIN-BINDING PROTEIN 1A"/>
    <property type="match status" value="1"/>
</dbReference>
<dbReference type="RefSeq" id="WP_381537280.1">
    <property type="nucleotide sequence ID" value="NZ_JBHUGI010000024.1"/>
</dbReference>
<reference evidence="13" key="1">
    <citation type="journal article" date="2019" name="Int. J. Syst. Evol. Microbiol.">
        <title>The Global Catalogue of Microorganisms (GCM) 10K type strain sequencing project: providing services to taxonomists for standard genome sequencing and annotation.</title>
        <authorList>
            <consortium name="The Broad Institute Genomics Platform"/>
            <consortium name="The Broad Institute Genome Sequencing Center for Infectious Disease"/>
            <person name="Wu L."/>
            <person name="Ma J."/>
        </authorList>
    </citation>
    <scope>NUCLEOTIDE SEQUENCE [LARGE SCALE GENOMIC DNA]</scope>
    <source>
        <strain evidence="13">CGMCC 4.7177</strain>
    </source>
</reference>
<evidence type="ECO:0000256" key="5">
    <source>
        <dbReference type="ARBA" id="ARBA00022801"/>
    </source>
</evidence>
<dbReference type="Gene3D" id="1.10.3810.10">
    <property type="entry name" value="Biosynthetic peptidoglycan transglycosylase-like"/>
    <property type="match status" value="1"/>
</dbReference>
<dbReference type="InterPro" id="IPR001460">
    <property type="entry name" value="PCN-bd_Tpept"/>
</dbReference>
<evidence type="ECO:0000256" key="7">
    <source>
        <dbReference type="ARBA" id="ARBA00034000"/>
    </source>
</evidence>
<feature type="compositionally biased region" description="Basic and acidic residues" evidence="9">
    <location>
        <begin position="1"/>
        <end position="19"/>
    </location>
</feature>
<keyword evidence="10" id="KW-0812">Transmembrane</keyword>
<keyword evidence="5" id="KW-0378">Hydrolase</keyword>
<evidence type="ECO:0000256" key="2">
    <source>
        <dbReference type="ARBA" id="ARBA00022670"/>
    </source>
</evidence>